<comment type="caution">
    <text evidence="1">The sequence shown here is derived from an EMBL/GenBank/DDBJ whole genome shotgun (WGS) entry which is preliminary data.</text>
</comment>
<name>A0AAN9FSE7_CROPI</name>
<dbReference type="EMBL" id="JAYWIO010000002">
    <property type="protein sequence ID" value="KAK7281727.1"/>
    <property type="molecule type" value="Genomic_DNA"/>
</dbReference>
<keyword evidence="2" id="KW-1185">Reference proteome</keyword>
<gene>
    <name evidence="1" type="ORF">RIF29_09967</name>
</gene>
<evidence type="ECO:0000313" key="1">
    <source>
        <dbReference type="EMBL" id="KAK7281727.1"/>
    </source>
</evidence>
<dbReference type="Proteomes" id="UP001372338">
    <property type="component" value="Unassembled WGS sequence"/>
</dbReference>
<sequence>MKLRRMDLKEELNKKSLYEGRYVHLDSMLGPQPKFINIKWERRSQHVRPPLHPSRERWVDRDIPMQEAITKDRRLMMKAKALVQTNGQFMKGSQELRSEGCNTFVKKNKW</sequence>
<proteinExistence type="predicted"/>
<reference evidence="1 2" key="1">
    <citation type="submission" date="2024-01" db="EMBL/GenBank/DDBJ databases">
        <title>The genomes of 5 underutilized Papilionoideae crops provide insights into root nodulation and disease resistanc.</title>
        <authorList>
            <person name="Yuan L."/>
        </authorList>
    </citation>
    <scope>NUCLEOTIDE SEQUENCE [LARGE SCALE GENOMIC DNA]</scope>
    <source>
        <strain evidence="1">ZHUSHIDOU_FW_LH</strain>
        <tissue evidence="1">Leaf</tissue>
    </source>
</reference>
<protein>
    <submittedName>
        <fullName evidence="1">Uncharacterized protein</fullName>
    </submittedName>
</protein>
<organism evidence="1 2">
    <name type="scientific">Crotalaria pallida</name>
    <name type="common">Smooth rattlebox</name>
    <name type="synonym">Crotalaria striata</name>
    <dbReference type="NCBI Taxonomy" id="3830"/>
    <lineage>
        <taxon>Eukaryota</taxon>
        <taxon>Viridiplantae</taxon>
        <taxon>Streptophyta</taxon>
        <taxon>Embryophyta</taxon>
        <taxon>Tracheophyta</taxon>
        <taxon>Spermatophyta</taxon>
        <taxon>Magnoliopsida</taxon>
        <taxon>eudicotyledons</taxon>
        <taxon>Gunneridae</taxon>
        <taxon>Pentapetalae</taxon>
        <taxon>rosids</taxon>
        <taxon>fabids</taxon>
        <taxon>Fabales</taxon>
        <taxon>Fabaceae</taxon>
        <taxon>Papilionoideae</taxon>
        <taxon>50 kb inversion clade</taxon>
        <taxon>genistoids sensu lato</taxon>
        <taxon>core genistoids</taxon>
        <taxon>Crotalarieae</taxon>
        <taxon>Crotalaria</taxon>
    </lineage>
</organism>
<dbReference type="AlphaFoldDB" id="A0AAN9FSE7"/>
<accession>A0AAN9FSE7</accession>
<evidence type="ECO:0000313" key="2">
    <source>
        <dbReference type="Proteomes" id="UP001372338"/>
    </source>
</evidence>